<dbReference type="AlphaFoldDB" id="Q89U14"/>
<proteinExistence type="predicted"/>
<dbReference type="KEGG" id="bja:blr1606"/>
<accession>Q89U14</accession>
<dbReference type="InterPro" id="IPR013610">
    <property type="entry name" value="ArdC_N"/>
</dbReference>
<organism evidence="2 3">
    <name type="scientific">Bradyrhizobium diazoefficiens (strain JCM 10833 / BCRC 13528 / IAM 13628 / NBRC 14792 / USDA 110)</name>
    <dbReference type="NCBI Taxonomy" id="224911"/>
    <lineage>
        <taxon>Bacteria</taxon>
        <taxon>Pseudomonadati</taxon>
        <taxon>Pseudomonadota</taxon>
        <taxon>Alphaproteobacteria</taxon>
        <taxon>Hyphomicrobiales</taxon>
        <taxon>Nitrobacteraceae</taxon>
        <taxon>Bradyrhizobium</taxon>
    </lineage>
</organism>
<dbReference type="GO" id="GO:0003697">
    <property type="term" value="F:single-stranded DNA binding"/>
    <property type="evidence" value="ECO:0007669"/>
    <property type="project" value="InterPro"/>
</dbReference>
<gene>
    <name evidence="2" type="ordered locus">blr1606</name>
</gene>
<dbReference type="EnsemblBacteria" id="BAC46871">
    <property type="protein sequence ID" value="BAC46871"/>
    <property type="gene ID" value="BAC46871"/>
</dbReference>
<dbReference type="Proteomes" id="UP000002526">
    <property type="component" value="Chromosome"/>
</dbReference>
<evidence type="ECO:0000313" key="3">
    <source>
        <dbReference type="Proteomes" id="UP000002526"/>
    </source>
</evidence>
<feature type="domain" description="N-terminal" evidence="1">
    <location>
        <begin position="75"/>
        <end position="116"/>
    </location>
</feature>
<protein>
    <submittedName>
        <fullName evidence="2">Blr1606 protein</fullName>
    </submittedName>
</protein>
<keyword evidence="3" id="KW-1185">Reference proteome</keyword>
<evidence type="ECO:0000259" key="1">
    <source>
        <dbReference type="Pfam" id="PF08401"/>
    </source>
</evidence>
<reference evidence="3" key="1">
    <citation type="journal article" date="2002" name="DNA Res.">
        <title>Complete genomic sequence of nitrogen-fixing symbiotic bacterium Bradyrhizobium japonicum USDA110.</title>
        <authorList>
            <person name="Kaneko T."/>
            <person name="Nakamura Y."/>
            <person name="Sato S."/>
            <person name="Minamisawa K."/>
            <person name="Uchiumi T."/>
            <person name="Sasamoto S."/>
            <person name="Watanabe A."/>
            <person name="Idesawa K."/>
            <person name="Iriguchi M."/>
            <person name="Kawashima K."/>
            <person name="Kohara M."/>
            <person name="Matsumoto M."/>
            <person name="Shimpo S."/>
            <person name="Tsuruoka H."/>
            <person name="Wada T."/>
            <person name="Yamada M."/>
            <person name="Tabata S."/>
        </authorList>
    </citation>
    <scope>NUCLEOTIDE SEQUENCE [LARGE SCALE GENOMIC DNA]</scope>
    <source>
        <strain evidence="3">JCM 10833 / BCRC 13528 / IAM 13628 / NBRC 14792 / USDA 110</strain>
    </source>
</reference>
<dbReference type="Pfam" id="PF08401">
    <property type="entry name" value="ArdcN"/>
    <property type="match status" value="1"/>
</dbReference>
<dbReference type="HOGENOM" id="CLU_1812078_0_0_5"/>
<dbReference type="InParanoid" id="Q89U14"/>
<dbReference type="EMBL" id="BA000040">
    <property type="protein sequence ID" value="BAC46871.1"/>
    <property type="molecule type" value="Genomic_DNA"/>
</dbReference>
<name>Q89U14_BRADU</name>
<dbReference type="eggNOG" id="COG4227">
    <property type="taxonomic scope" value="Bacteria"/>
</dbReference>
<evidence type="ECO:0000313" key="2">
    <source>
        <dbReference type="EMBL" id="BAC46871.1"/>
    </source>
</evidence>
<dbReference type="OrthoDB" id="8250020at2"/>
<sequence>MRAARSLTEPRGRLVKWRRFRPKRLRIRVLAGFAVTGHRPRERLAAPAAEIRDAQTLSSGVHWRGPDKPLRQNHHKIIGELEAGHVPWVQSWGSPEATACLAMPRSATTGRQHSGLREQGSSAGTTARSLLASRAFCWTGRG</sequence>